<dbReference type="RefSeq" id="WP_179566692.1">
    <property type="nucleotide sequence ID" value="NZ_JACBZY010000001.1"/>
</dbReference>
<keyword evidence="2" id="KW-0472">Membrane</keyword>
<feature type="signal peptide" evidence="3">
    <location>
        <begin position="1"/>
        <end position="28"/>
    </location>
</feature>
<keyword evidence="5" id="KW-1185">Reference proteome</keyword>
<keyword evidence="2" id="KW-0812">Transmembrane</keyword>
<keyword evidence="2" id="KW-1133">Transmembrane helix</keyword>
<proteinExistence type="predicted"/>
<evidence type="ECO:0000256" key="3">
    <source>
        <dbReference type="SAM" id="SignalP"/>
    </source>
</evidence>
<evidence type="ECO:0000313" key="5">
    <source>
        <dbReference type="Proteomes" id="UP000553888"/>
    </source>
</evidence>
<evidence type="ECO:0000256" key="2">
    <source>
        <dbReference type="SAM" id="Phobius"/>
    </source>
</evidence>
<dbReference type="Proteomes" id="UP000553888">
    <property type="component" value="Unassembled WGS sequence"/>
</dbReference>
<name>A0A852Y8W2_9MICO</name>
<feature type="region of interest" description="Disordered" evidence="1">
    <location>
        <begin position="43"/>
        <end position="105"/>
    </location>
</feature>
<dbReference type="AlphaFoldDB" id="A0A852Y8W2"/>
<gene>
    <name evidence="4" type="ORF">BJ979_001479</name>
</gene>
<organism evidence="4 5">
    <name type="scientific">Schumannella luteola</name>
    <dbReference type="NCBI Taxonomy" id="472059"/>
    <lineage>
        <taxon>Bacteria</taxon>
        <taxon>Bacillati</taxon>
        <taxon>Actinomycetota</taxon>
        <taxon>Actinomycetes</taxon>
        <taxon>Micrococcales</taxon>
        <taxon>Microbacteriaceae</taxon>
        <taxon>Schumannella</taxon>
    </lineage>
</organism>
<comment type="caution">
    <text evidence="4">The sequence shown here is derived from an EMBL/GenBank/DDBJ whole genome shotgun (WGS) entry which is preliminary data.</text>
</comment>
<feature type="compositionally biased region" description="Low complexity" evidence="1">
    <location>
        <begin position="93"/>
        <end position="105"/>
    </location>
</feature>
<feature type="compositionally biased region" description="Gly residues" evidence="1">
    <location>
        <begin position="55"/>
        <end position="92"/>
    </location>
</feature>
<feature type="compositionally biased region" description="Low complexity" evidence="1">
    <location>
        <begin position="43"/>
        <end position="54"/>
    </location>
</feature>
<evidence type="ECO:0008006" key="6">
    <source>
        <dbReference type="Google" id="ProtNLM"/>
    </source>
</evidence>
<sequence>MKRMLTAALLVGAAAVAITAAAPVAAFAADDLNGGGDYPISVTVTDDGSTPTGGSDSGGFGGSDSGGFGGSGSGSSGFGSTSGSGSTAGGGDAVDTGATPDGKPAASAAADAAFSIGGMRLGYQISPLPNRGALSTAVTLRNGTSSAMSVKLRLWMTGPFGNRIGGPVERTVVLAPKTDRTVRTQVEGVGQWTFVTSHLEATPPKSVDGIDLAKLTREQSIVIAPWAILLGVIVAAGAGWGISAAVRRPRVAVQEAFA</sequence>
<feature type="chain" id="PRO_5032892998" description="DUF916 domain-containing protein" evidence="3">
    <location>
        <begin position="29"/>
        <end position="258"/>
    </location>
</feature>
<dbReference type="EMBL" id="JACBZY010000001">
    <property type="protein sequence ID" value="NYG98853.1"/>
    <property type="molecule type" value="Genomic_DNA"/>
</dbReference>
<protein>
    <recommendedName>
        <fullName evidence="6">DUF916 domain-containing protein</fullName>
    </recommendedName>
</protein>
<reference evidence="4 5" key="1">
    <citation type="submission" date="2020-07" db="EMBL/GenBank/DDBJ databases">
        <title>Sequencing the genomes of 1000 actinobacteria strains.</title>
        <authorList>
            <person name="Klenk H.-P."/>
        </authorList>
    </citation>
    <scope>NUCLEOTIDE SEQUENCE [LARGE SCALE GENOMIC DNA]</scope>
    <source>
        <strain evidence="4 5">DSM 23141</strain>
    </source>
</reference>
<accession>A0A852Y8W2</accession>
<evidence type="ECO:0000256" key="1">
    <source>
        <dbReference type="SAM" id="MobiDB-lite"/>
    </source>
</evidence>
<keyword evidence="3" id="KW-0732">Signal</keyword>
<evidence type="ECO:0000313" key="4">
    <source>
        <dbReference type="EMBL" id="NYG98853.1"/>
    </source>
</evidence>
<feature type="transmembrane region" description="Helical" evidence="2">
    <location>
        <begin position="223"/>
        <end position="242"/>
    </location>
</feature>